<organism evidence="2 3">
    <name type="scientific">Modicella reniformis</name>
    <dbReference type="NCBI Taxonomy" id="1440133"/>
    <lineage>
        <taxon>Eukaryota</taxon>
        <taxon>Fungi</taxon>
        <taxon>Fungi incertae sedis</taxon>
        <taxon>Mucoromycota</taxon>
        <taxon>Mortierellomycotina</taxon>
        <taxon>Mortierellomycetes</taxon>
        <taxon>Mortierellales</taxon>
        <taxon>Mortierellaceae</taxon>
        <taxon>Modicella</taxon>
    </lineage>
</organism>
<protein>
    <recommendedName>
        <fullName evidence="1">RNase III domain-containing protein</fullName>
    </recommendedName>
</protein>
<evidence type="ECO:0000313" key="2">
    <source>
        <dbReference type="EMBL" id="KAF9987819.1"/>
    </source>
</evidence>
<dbReference type="PANTHER" id="PTHR28160:SF1">
    <property type="entry name" value="LARGE RIBOSOMAL SUBUNIT PROTEIN ML57"/>
    <property type="match status" value="1"/>
</dbReference>
<dbReference type="InterPro" id="IPR040030">
    <property type="entry name" value="Ribosomal_mL57"/>
</dbReference>
<dbReference type="AlphaFoldDB" id="A0A9P6SPN7"/>
<reference evidence="2" key="1">
    <citation type="journal article" date="2020" name="Fungal Divers.">
        <title>Resolving the Mortierellaceae phylogeny through synthesis of multi-gene phylogenetics and phylogenomics.</title>
        <authorList>
            <person name="Vandepol N."/>
            <person name="Liber J."/>
            <person name="Desiro A."/>
            <person name="Na H."/>
            <person name="Kennedy M."/>
            <person name="Barry K."/>
            <person name="Grigoriev I.V."/>
            <person name="Miller A.N."/>
            <person name="O'Donnell K."/>
            <person name="Stajich J.E."/>
            <person name="Bonito G."/>
        </authorList>
    </citation>
    <scope>NUCLEOTIDE SEQUENCE</scope>
    <source>
        <strain evidence="2">MES-2147</strain>
    </source>
</reference>
<dbReference type="SUPFAM" id="SSF69065">
    <property type="entry name" value="RNase III domain-like"/>
    <property type="match status" value="1"/>
</dbReference>
<dbReference type="PANTHER" id="PTHR28160">
    <property type="entry name" value="54S RIBOSOMAL PROTEIN L15, MITOCHONDRIAL"/>
    <property type="match status" value="1"/>
</dbReference>
<dbReference type="InterPro" id="IPR000999">
    <property type="entry name" value="RNase_III_dom"/>
</dbReference>
<name>A0A9P6SPN7_9FUNG</name>
<comment type="caution">
    <text evidence="2">The sequence shown here is derived from an EMBL/GenBank/DDBJ whole genome shotgun (WGS) entry which is preliminary data.</text>
</comment>
<dbReference type="SMART" id="SM00535">
    <property type="entry name" value="RIBOc"/>
    <property type="match status" value="1"/>
</dbReference>
<dbReference type="PROSITE" id="PS50142">
    <property type="entry name" value="RNASE_3_2"/>
    <property type="match status" value="1"/>
</dbReference>
<dbReference type="Gene3D" id="1.10.1520.10">
    <property type="entry name" value="Ribonuclease III domain"/>
    <property type="match status" value="1"/>
</dbReference>
<dbReference type="Pfam" id="PF14622">
    <property type="entry name" value="Ribonucleas_3_3"/>
    <property type="match status" value="1"/>
</dbReference>
<feature type="domain" description="RNase III" evidence="1">
    <location>
        <begin position="42"/>
        <end position="166"/>
    </location>
</feature>
<dbReference type="EMBL" id="JAAAHW010003155">
    <property type="protein sequence ID" value="KAF9987819.1"/>
    <property type="molecule type" value="Genomic_DNA"/>
</dbReference>
<accession>A0A9P6SPN7</accession>
<dbReference type="GO" id="GO:0005762">
    <property type="term" value="C:mitochondrial large ribosomal subunit"/>
    <property type="evidence" value="ECO:0007669"/>
    <property type="project" value="InterPro"/>
</dbReference>
<dbReference type="GO" id="GO:0004525">
    <property type="term" value="F:ribonuclease III activity"/>
    <property type="evidence" value="ECO:0007669"/>
    <property type="project" value="InterPro"/>
</dbReference>
<evidence type="ECO:0000259" key="1">
    <source>
        <dbReference type="PROSITE" id="PS50142"/>
    </source>
</evidence>
<keyword evidence="3" id="KW-1185">Reference proteome</keyword>
<dbReference type="GO" id="GO:0003735">
    <property type="term" value="F:structural constituent of ribosome"/>
    <property type="evidence" value="ECO:0007669"/>
    <property type="project" value="InterPro"/>
</dbReference>
<dbReference type="GO" id="GO:0032543">
    <property type="term" value="P:mitochondrial translation"/>
    <property type="evidence" value="ECO:0007669"/>
    <property type="project" value="InterPro"/>
</dbReference>
<dbReference type="OrthoDB" id="67027at2759"/>
<evidence type="ECO:0000313" key="3">
    <source>
        <dbReference type="Proteomes" id="UP000749646"/>
    </source>
</evidence>
<dbReference type="CDD" id="cd00593">
    <property type="entry name" value="RIBOc"/>
    <property type="match status" value="1"/>
</dbReference>
<dbReference type="InterPro" id="IPR036389">
    <property type="entry name" value="RNase_III_sf"/>
</dbReference>
<sequence>MLQRMSSFKPVRLANTVSQRINFETRAYLSNNSTTQDNSSEVGAVYKRLGVDLSDASLMTQAITHKSFSHGSVPTNERLGHLGRAFLELYITERKWDKVNSNKVLRSTVSLEITSDKLAKVARSMGIDEIMRWKSRSSSPSAKVGEDTVLAHTMEAIVGAVYHDKGSKAAREVITKHIYPY</sequence>
<dbReference type="GO" id="GO:0006396">
    <property type="term" value="P:RNA processing"/>
    <property type="evidence" value="ECO:0007669"/>
    <property type="project" value="InterPro"/>
</dbReference>
<proteinExistence type="predicted"/>
<gene>
    <name evidence="2" type="ORF">BGZ65_001673</name>
</gene>
<dbReference type="Proteomes" id="UP000749646">
    <property type="component" value="Unassembled WGS sequence"/>
</dbReference>